<gene>
    <name evidence="4" type="ORF">V0288_24300</name>
</gene>
<accession>A0AAW9R1D2</accession>
<evidence type="ECO:0000256" key="3">
    <source>
        <dbReference type="ARBA" id="ARBA00022691"/>
    </source>
</evidence>
<evidence type="ECO:0000313" key="5">
    <source>
        <dbReference type="Proteomes" id="UP001328733"/>
    </source>
</evidence>
<dbReference type="AlphaFoldDB" id="A0AAW9R1D2"/>
<dbReference type="Proteomes" id="UP001328733">
    <property type="component" value="Unassembled WGS sequence"/>
</dbReference>
<keyword evidence="2 4" id="KW-0808">Transferase</keyword>
<dbReference type="GO" id="GO:0008168">
    <property type="term" value="F:methyltransferase activity"/>
    <property type="evidence" value="ECO:0007669"/>
    <property type="project" value="UniProtKB-KW"/>
</dbReference>
<dbReference type="Pfam" id="PF13489">
    <property type="entry name" value="Methyltransf_23"/>
    <property type="match status" value="1"/>
</dbReference>
<reference evidence="4 5" key="1">
    <citation type="submission" date="2024-01" db="EMBL/GenBank/DDBJ databases">
        <title>Genomic insights into the taxonomy and metabolism of the cyanobacterium Pannus brasiliensis CCIBt3594.</title>
        <authorList>
            <person name="Machado M."/>
            <person name="Botero N.B."/>
            <person name="Andreote A.P.D."/>
            <person name="Feitosa A.M.T."/>
            <person name="Popin R."/>
            <person name="Sivonen K."/>
            <person name="Fiore M.F."/>
        </authorList>
    </citation>
    <scope>NUCLEOTIDE SEQUENCE [LARGE SCALE GENOMIC DNA]</scope>
    <source>
        <strain evidence="4 5">CCIBt3594</strain>
    </source>
</reference>
<sequence length="251" mass="28363">MSSGKFSPDTTIFQQMAEIEDRHWWFVARRQILDRVIRGLPLPDNADILEAGCGTGGSLATLARYGHLHAMDLTEIALELARARNIGEIRRGCLPDEIPFGDRRFDLIVSLDVIQHVGDDIAALKALRERLKPGGYLVMTVPAYAWLWSRHDESWQNLRRYSRKGLIRVARSAGWKVEYTSFFNTVLFPAIVLARLFRFSPAHHQTTDQSLPSPGLNRLLTFLFASERHLVGRVAIPFGVSLLLVATKEES</sequence>
<keyword evidence="1 4" id="KW-0489">Methyltransferase</keyword>
<proteinExistence type="predicted"/>
<protein>
    <submittedName>
        <fullName evidence="4">Class I SAM-dependent methyltransferase</fullName>
        <ecNumber evidence="4">2.1.1.-</ecNumber>
    </submittedName>
</protein>
<dbReference type="InterPro" id="IPR029063">
    <property type="entry name" value="SAM-dependent_MTases_sf"/>
</dbReference>
<dbReference type="CDD" id="cd02440">
    <property type="entry name" value="AdoMet_MTases"/>
    <property type="match status" value="1"/>
</dbReference>
<name>A0AAW9R1D2_9CHRO</name>
<comment type="caution">
    <text evidence="4">The sequence shown here is derived from an EMBL/GenBank/DDBJ whole genome shotgun (WGS) entry which is preliminary data.</text>
</comment>
<organism evidence="4 5">
    <name type="scientific">Pannus brasiliensis CCIBt3594</name>
    <dbReference type="NCBI Taxonomy" id="1427578"/>
    <lineage>
        <taxon>Bacteria</taxon>
        <taxon>Bacillati</taxon>
        <taxon>Cyanobacteriota</taxon>
        <taxon>Cyanophyceae</taxon>
        <taxon>Oscillatoriophycideae</taxon>
        <taxon>Chroococcales</taxon>
        <taxon>Microcystaceae</taxon>
        <taxon>Pannus</taxon>
    </lineage>
</organism>
<dbReference type="EC" id="2.1.1.-" evidence="4"/>
<dbReference type="SUPFAM" id="SSF53335">
    <property type="entry name" value="S-adenosyl-L-methionine-dependent methyltransferases"/>
    <property type="match status" value="1"/>
</dbReference>
<keyword evidence="3" id="KW-0949">S-adenosyl-L-methionine</keyword>
<evidence type="ECO:0000313" key="4">
    <source>
        <dbReference type="EMBL" id="MEG3440271.1"/>
    </source>
</evidence>
<keyword evidence="5" id="KW-1185">Reference proteome</keyword>
<dbReference type="GO" id="GO:0032259">
    <property type="term" value="P:methylation"/>
    <property type="evidence" value="ECO:0007669"/>
    <property type="project" value="UniProtKB-KW"/>
</dbReference>
<evidence type="ECO:0000256" key="2">
    <source>
        <dbReference type="ARBA" id="ARBA00022679"/>
    </source>
</evidence>
<dbReference type="PANTHER" id="PTHR43464:SF19">
    <property type="entry name" value="UBIQUINONE BIOSYNTHESIS O-METHYLTRANSFERASE, MITOCHONDRIAL"/>
    <property type="match status" value="1"/>
</dbReference>
<dbReference type="EMBL" id="JBAFSM010000085">
    <property type="protein sequence ID" value="MEG3440271.1"/>
    <property type="molecule type" value="Genomic_DNA"/>
</dbReference>
<dbReference type="RefSeq" id="WP_332867739.1">
    <property type="nucleotide sequence ID" value="NZ_JBAFSM010000085.1"/>
</dbReference>
<evidence type="ECO:0000256" key="1">
    <source>
        <dbReference type="ARBA" id="ARBA00022603"/>
    </source>
</evidence>
<dbReference type="Gene3D" id="3.40.50.150">
    <property type="entry name" value="Vaccinia Virus protein VP39"/>
    <property type="match status" value="1"/>
</dbReference>
<dbReference type="PANTHER" id="PTHR43464">
    <property type="entry name" value="METHYLTRANSFERASE"/>
    <property type="match status" value="1"/>
</dbReference>